<accession>A0A1C0Z0W1</accession>
<evidence type="ECO:0000313" key="4">
    <source>
        <dbReference type="Proteomes" id="UP000093482"/>
    </source>
</evidence>
<keyword evidence="4" id="KW-1185">Reference proteome</keyword>
<evidence type="ECO:0000259" key="2">
    <source>
        <dbReference type="Pfam" id="PF03413"/>
    </source>
</evidence>
<dbReference type="RefSeq" id="WP_066462021.1">
    <property type="nucleotide sequence ID" value="NZ_MATO01000012.1"/>
</dbReference>
<dbReference type="EMBL" id="MATO01000012">
    <property type="protein sequence ID" value="OCS93084.1"/>
    <property type="molecule type" value="Genomic_DNA"/>
</dbReference>
<dbReference type="Proteomes" id="UP000093482">
    <property type="component" value="Unassembled WGS sequence"/>
</dbReference>
<proteinExistence type="predicted"/>
<feature type="domain" description="PepSY" evidence="2">
    <location>
        <begin position="101"/>
        <end position="160"/>
    </location>
</feature>
<organism evidence="3 4">
    <name type="scientific">Caryophanon latum</name>
    <dbReference type="NCBI Taxonomy" id="33977"/>
    <lineage>
        <taxon>Bacteria</taxon>
        <taxon>Bacillati</taxon>
        <taxon>Bacillota</taxon>
        <taxon>Bacilli</taxon>
        <taxon>Bacillales</taxon>
        <taxon>Caryophanaceae</taxon>
        <taxon>Caryophanon</taxon>
    </lineage>
</organism>
<evidence type="ECO:0000256" key="1">
    <source>
        <dbReference type="SAM" id="SignalP"/>
    </source>
</evidence>
<comment type="caution">
    <text evidence="3">The sequence shown here is derived from an EMBL/GenBank/DDBJ whole genome shotgun (WGS) entry which is preliminary data.</text>
</comment>
<dbReference type="Gene3D" id="3.10.450.40">
    <property type="match status" value="2"/>
</dbReference>
<protein>
    <recommendedName>
        <fullName evidence="2">PepSY domain-containing protein</fullName>
    </recommendedName>
</protein>
<feature type="signal peptide" evidence="1">
    <location>
        <begin position="1"/>
        <end position="25"/>
    </location>
</feature>
<dbReference type="Pfam" id="PF03413">
    <property type="entry name" value="PepSY"/>
    <property type="match status" value="2"/>
</dbReference>
<dbReference type="AlphaFoldDB" id="A0A1C0Z0W1"/>
<evidence type="ECO:0000313" key="3">
    <source>
        <dbReference type="EMBL" id="OCS93084.1"/>
    </source>
</evidence>
<name>A0A1C0Z0W1_9BACL</name>
<dbReference type="InterPro" id="IPR025711">
    <property type="entry name" value="PepSY"/>
</dbReference>
<feature type="chain" id="PRO_5038893886" description="PepSY domain-containing protein" evidence="1">
    <location>
        <begin position="26"/>
        <end position="162"/>
    </location>
</feature>
<gene>
    <name evidence="3" type="ORF">A6K76_00935</name>
</gene>
<feature type="domain" description="PepSY" evidence="2">
    <location>
        <begin position="34"/>
        <end position="85"/>
    </location>
</feature>
<keyword evidence="1" id="KW-0732">Signal</keyword>
<reference evidence="3 4" key="1">
    <citation type="submission" date="2016-07" db="EMBL/GenBank/DDBJ databases">
        <title>Caryophanon latum genome sequencing.</title>
        <authorList>
            <person name="Verma A."/>
            <person name="Pal Y."/>
            <person name="Krishnamurthi S."/>
        </authorList>
    </citation>
    <scope>NUCLEOTIDE SEQUENCE [LARGE SCALE GENOMIC DNA]</scope>
    <source>
        <strain evidence="3 4">DSM 14151</strain>
    </source>
</reference>
<sequence length="162" mass="17445">MKKAFMAIAAVTALTGSLVFGQADVAEAAKAKYITIAQAKNIAIKAVGGKVVDVDFEGGKYAHYEVDVRTAKEAIELEVNAVSGKAKVTERKALKQQGSVISKDKAVQIAKNKLGGKGTLVKAKLDSDDGVRYYDIELRVGKAEYEFEINAVSGKIMKYERD</sequence>